<evidence type="ECO:0000313" key="2">
    <source>
        <dbReference type="EMBL" id="BAZ83974.1"/>
    </source>
</evidence>
<dbReference type="Proteomes" id="UP000218702">
    <property type="component" value="Chromosome"/>
</dbReference>
<evidence type="ECO:0000256" key="1">
    <source>
        <dbReference type="SAM" id="MobiDB-lite"/>
    </source>
</evidence>
<proteinExistence type="predicted"/>
<sequence length="145" mass="16187">MAITVEKSLNLQNGPNWPSFEKFRTEGGKALESVKSGTVATLNTKTGQYRILEEQDFQSLLGLARDVDRLRGGLRVISHSVRVVQKHRDVESIDLLIEAIAMLGGLPELPTRNSFEPLMPEDGIDVDEDDEVNLDPTTIKRPLNY</sequence>
<evidence type="ECO:0000313" key="3">
    <source>
        <dbReference type="Proteomes" id="UP000218702"/>
    </source>
</evidence>
<dbReference type="AlphaFoldDB" id="A0A1Z4UXR6"/>
<dbReference type="OrthoDB" id="517300at2"/>
<dbReference type="RefSeq" id="WP_053539244.1">
    <property type="nucleotide sequence ID" value="NZ_AP018316.1"/>
</dbReference>
<reference evidence="2 3" key="1">
    <citation type="submission" date="2017-06" db="EMBL/GenBank/DDBJ databases">
        <title>Genome sequencing of cyanobaciteial culture collection at National Institute for Environmental Studies (NIES).</title>
        <authorList>
            <person name="Hirose Y."/>
            <person name="Shimura Y."/>
            <person name="Fujisawa T."/>
            <person name="Nakamura Y."/>
            <person name="Kawachi M."/>
        </authorList>
    </citation>
    <scope>NUCLEOTIDE SEQUENCE [LARGE SCALE GENOMIC DNA]</scope>
    <source>
        <strain evidence="2 3">NIES-806</strain>
    </source>
</reference>
<feature type="region of interest" description="Disordered" evidence="1">
    <location>
        <begin position="121"/>
        <end position="145"/>
    </location>
</feature>
<protein>
    <submittedName>
        <fullName evidence="2">Uncharacterized protein</fullName>
    </submittedName>
</protein>
<name>A0A1Z4UXR6_9CYAN</name>
<accession>A0A1Z4UXR6</accession>
<feature type="compositionally biased region" description="Acidic residues" evidence="1">
    <location>
        <begin position="122"/>
        <end position="133"/>
    </location>
</feature>
<keyword evidence="3" id="KW-1185">Reference proteome</keyword>
<organism evidence="2 3">
    <name type="scientific">Dolichospermum compactum NIES-806</name>
    <dbReference type="NCBI Taxonomy" id="1973481"/>
    <lineage>
        <taxon>Bacteria</taxon>
        <taxon>Bacillati</taxon>
        <taxon>Cyanobacteriota</taxon>
        <taxon>Cyanophyceae</taxon>
        <taxon>Nostocales</taxon>
        <taxon>Aphanizomenonaceae</taxon>
        <taxon>Dolichospermum</taxon>
        <taxon>Dolichospermum compactum</taxon>
    </lineage>
</organism>
<dbReference type="EMBL" id="AP018316">
    <property type="protein sequence ID" value="BAZ83974.1"/>
    <property type="molecule type" value="Genomic_DNA"/>
</dbReference>
<dbReference type="KEGG" id="dcm:NIES806_01540"/>
<gene>
    <name evidence="2" type="ORF">NIES806_01540</name>
</gene>